<evidence type="ECO:0000313" key="2">
    <source>
        <dbReference type="EMBL" id="ABK25720.1"/>
    </source>
</evidence>
<dbReference type="Pfam" id="PF25017">
    <property type="entry name" value="zf-C2HC_3"/>
    <property type="match status" value="1"/>
</dbReference>
<dbReference type="PANTHER" id="PTHR35513:SF1">
    <property type="entry name" value="OS02G0158600 PROTEIN"/>
    <property type="match status" value="1"/>
</dbReference>
<dbReference type="PANTHER" id="PTHR35513">
    <property type="entry name" value="OS02G0158600 PROTEIN"/>
    <property type="match status" value="1"/>
</dbReference>
<dbReference type="AlphaFoldDB" id="A9NYK9"/>
<dbReference type="InterPro" id="IPR056971">
    <property type="entry name" value="Znf-C2HC_3"/>
</dbReference>
<evidence type="ECO:0000259" key="1">
    <source>
        <dbReference type="Pfam" id="PF25017"/>
    </source>
</evidence>
<feature type="domain" description="C2HC zinc finger plants" evidence="1">
    <location>
        <begin position="121"/>
        <end position="165"/>
    </location>
</feature>
<organism evidence="2">
    <name type="scientific">Picea sitchensis</name>
    <name type="common">Sitka spruce</name>
    <name type="synonym">Pinus sitchensis</name>
    <dbReference type="NCBI Taxonomy" id="3332"/>
    <lineage>
        <taxon>Eukaryota</taxon>
        <taxon>Viridiplantae</taxon>
        <taxon>Streptophyta</taxon>
        <taxon>Embryophyta</taxon>
        <taxon>Tracheophyta</taxon>
        <taxon>Spermatophyta</taxon>
        <taxon>Pinopsida</taxon>
        <taxon>Pinidae</taxon>
        <taxon>Conifers I</taxon>
        <taxon>Pinales</taxon>
        <taxon>Pinaceae</taxon>
        <taxon>Picea</taxon>
    </lineage>
</organism>
<reference evidence="2" key="1">
    <citation type="journal article" date="2008" name="BMC Genomics">
        <title>A conifer genomics resource of 200,000 spruce (Picea spp.) ESTs and 6,464 high-quality, sequence-finished full-length cDNAs for Sitka spruce (Picea sitchensis).</title>
        <authorList>
            <person name="Ralph S.G."/>
            <person name="Chun H.J."/>
            <person name="Kolosova N."/>
            <person name="Cooper D."/>
            <person name="Oddy C."/>
            <person name="Ritland C.E."/>
            <person name="Kirkpatrick R."/>
            <person name="Moore R."/>
            <person name="Barber S."/>
            <person name="Holt R.A."/>
            <person name="Jones S.J."/>
            <person name="Marra M.A."/>
            <person name="Douglas C.J."/>
            <person name="Ritland K."/>
            <person name="Bohlmann J."/>
        </authorList>
    </citation>
    <scope>NUCLEOTIDE SEQUENCE</scope>
    <source>
        <tissue evidence="2">Bark</tissue>
    </source>
</reference>
<sequence length="169" mass="18411">MPNMDLEGVNRENSQMITNYIPSMLALARQYINQGNPSLALEAVVTAMKLFGGEHGVYWTLHRAREMYQNRTQENAAAEELAALFAECAIAEASPNASTRPPLFNDGDLAGSSMLTDTSKTSILAKSGRMQVVMDAFADGSSFVCLQCGGLVSNLRRDEHLAYWCGQPS</sequence>
<dbReference type="EMBL" id="EF086460">
    <property type="protein sequence ID" value="ABK25720.1"/>
    <property type="molecule type" value="mRNA"/>
</dbReference>
<proteinExistence type="evidence at transcript level"/>
<accession>A9NYK9</accession>
<dbReference type="OMA" id="QAVIMAM"/>
<protein>
    <recommendedName>
        <fullName evidence="1">C2HC zinc finger plants domain-containing protein</fullName>
    </recommendedName>
</protein>
<name>A9NYK9_PICSI</name>